<gene>
    <name evidence="1" type="ORF">Thpro_021321</name>
</gene>
<reference evidence="1 2" key="1">
    <citation type="journal article" date="2014" name="Genome Announc.">
        <title>Draft Genome Sequence of the Iron-Oxidizing, Acidophilic, and Halotolerant 'Thiobacillus prosperus' Type Strain DSM 5130.</title>
        <authorList>
            <person name="Ossandon F.J."/>
            <person name="Cardenas J.P."/>
            <person name="Corbett M."/>
            <person name="Quatrini R."/>
            <person name="Holmes D.S."/>
            <person name="Watkin E."/>
        </authorList>
    </citation>
    <scope>NUCLEOTIDE SEQUENCE [LARGE SCALE GENOMIC DNA]</scope>
    <source>
        <strain evidence="1 2">DSM 5130</strain>
    </source>
</reference>
<dbReference type="Proteomes" id="UP000029273">
    <property type="component" value="Unassembled WGS sequence"/>
</dbReference>
<accession>A0A1A6C6T5</accession>
<name>A0A1A6C6T5_9GAMM</name>
<dbReference type="AlphaFoldDB" id="A0A1A6C6T5"/>
<protein>
    <submittedName>
        <fullName evidence="1">Uncharacterized protein</fullName>
    </submittedName>
</protein>
<proteinExistence type="predicted"/>
<evidence type="ECO:0000313" key="1">
    <source>
        <dbReference type="EMBL" id="OBS10271.1"/>
    </source>
</evidence>
<dbReference type="EMBL" id="JQSG02000002">
    <property type="protein sequence ID" value="OBS10271.1"/>
    <property type="molecule type" value="Genomic_DNA"/>
</dbReference>
<keyword evidence="2" id="KW-1185">Reference proteome</keyword>
<evidence type="ECO:0000313" key="2">
    <source>
        <dbReference type="Proteomes" id="UP000029273"/>
    </source>
</evidence>
<organism evidence="1 2">
    <name type="scientific">Acidihalobacter prosperus</name>
    <dbReference type="NCBI Taxonomy" id="160660"/>
    <lineage>
        <taxon>Bacteria</taxon>
        <taxon>Pseudomonadati</taxon>
        <taxon>Pseudomonadota</taxon>
        <taxon>Gammaproteobacteria</taxon>
        <taxon>Chromatiales</taxon>
        <taxon>Ectothiorhodospiraceae</taxon>
        <taxon>Acidihalobacter</taxon>
    </lineage>
</organism>
<sequence>MVGVRLDASGLAALQKFPGETDSEKLRAAVMRGTIIDEWRRTQEALLEAHRKGLAMMIKEAMKDTAEAVADMEREIMSALRDLPTPDEKVAKKIAGSLSRVIAHGIMPQVDMGRKEPLRKEIAALAHASGELDE</sequence>
<comment type="caution">
    <text evidence="1">The sequence shown here is derived from an EMBL/GenBank/DDBJ whole genome shotgun (WGS) entry which is preliminary data.</text>
</comment>